<evidence type="ECO:0000313" key="1">
    <source>
        <dbReference type="EMBL" id="CAE0810380.1"/>
    </source>
</evidence>
<sequence length="113" mass="12665">MTKWPNDGAIAGGGVQGSFGKGGVQSYIKGAVGYAHAHAHDHVWPYQSMTLLKESRQWDGPSRWYVQHLCALYVQLPTLSHIVFSGQCDKWRSRETEKETRELTTEDAVATFL</sequence>
<gene>
    <name evidence="1" type="ORF">EGYM00163_LOCUS21515</name>
</gene>
<name>A0A7S4CYG8_9EUGL</name>
<dbReference type="AlphaFoldDB" id="A0A7S4CYG8"/>
<proteinExistence type="predicted"/>
<organism evidence="1">
    <name type="scientific">Eutreptiella gymnastica</name>
    <dbReference type="NCBI Taxonomy" id="73025"/>
    <lineage>
        <taxon>Eukaryota</taxon>
        <taxon>Discoba</taxon>
        <taxon>Euglenozoa</taxon>
        <taxon>Euglenida</taxon>
        <taxon>Spirocuta</taxon>
        <taxon>Euglenophyceae</taxon>
        <taxon>Eutreptiales</taxon>
        <taxon>Eutreptiaceae</taxon>
        <taxon>Eutreptiella</taxon>
    </lineage>
</organism>
<reference evidence="1" key="1">
    <citation type="submission" date="2021-01" db="EMBL/GenBank/DDBJ databases">
        <authorList>
            <person name="Corre E."/>
            <person name="Pelletier E."/>
            <person name="Niang G."/>
            <person name="Scheremetjew M."/>
            <person name="Finn R."/>
            <person name="Kale V."/>
            <person name="Holt S."/>
            <person name="Cochrane G."/>
            <person name="Meng A."/>
            <person name="Brown T."/>
            <person name="Cohen L."/>
        </authorList>
    </citation>
    <scope>NUCLEOTIDE SEQUENCE</scope>
    <source>
        <strain evidence="1">CCMP1594</strain>
    </source>
</reference>
<accession>A0A7S4CYG8</accession>
<protein>
    <submittedName>
        <fullName evidence="1">Uncharacterized protein</fullName>
    </submittedName>
</protein>
<dbReference type="EMBL" id="HBJA01060909">
    <property type="protein sequence ID" value="CAE0810380.1"/>
    <property type="molecule type" value="Transcribed_RNA"/>
</dbReference>